<comment type="caution">
    <text evidence="1">The sequence shown here is derived from an EMBL/GenBank/DDBJ whole genome shotgun (WGS) entry which is preliminary data.</text>
</comment>
<keyword evidence="2" id="KW-1185">Reference proteome</keyword>
<organism evidence="1 2">
    <name type="scientific">Hydrogenispora ethanolica</name>
    <dbReference type="NCBI Taxonomy" id="1082276"/>
    <lineage>
        <taxon>Bacteria</taxon>
        <taxon>Bacillati</taxon>
        <taxon>Bacillota</taxon>
        <taxon>Hydrogenispora</taxon>
    </lineage>
</organism>
<dbReference type="RefSeq" id="WP_132017971.1">
    <property type="nucleotide sequence ID" value="NZ_SLUN01000061.1"/>
</dbReference>
<accession>A0A4R1QWF2</accession>
<proteinExistence type="predicted"/>
<dbReference type="Proteomes" id="UP000295008">
    <property type="component" value="Unassembled WGS sequence"/>
</dbReference>
<reference evidence="1 2" key="1">
    <citation type="submission" date="2019-03" db="EMBL/GenBank/DDBJ databases">
        <title>Genomic Encyclopedia of Type Strains, Phase IV (KMG-IV): sequencing the most valuable type-strain genomes for metagenomic binning, comparative biology and taxonomic classification.</title>
        <authorList>
            <person name="Goeker M."/>
        </authorList>
    </citation>
    <scope>NUCLEOTIDE SEQUENCE [LARGE SCALE GENOMIC DNA]</scope>
    <source>
        <strain evidence="1 2">LX-B</strain>
    </source>
</reference>
<gene>
    <name evidence="1" type="ORF">EDC14_10616</name>
</gene>
<sequence length="105" mass="11896">MIKAQSILAKLGRTEEMLAGLSAHAEELAKRGIDAAFITQLTSIHGNARDAHAERLAFKARMMEKTVERQQYLDAMQALYSVARKQVKIELPPETWREFGIVDQR</sequence>
<evidence type="ECO:0000313" key="2">
    <source>
        <dbReference type="Proteomes" id="UP000295008"/>
    </source>
</evidence>
<dbReference type="AlphaFoldDB" id="A0A4R1QWF2"/>
<name>A0A4R1QWF2_HYDET</name>
<evidence type="ECO:0000313" key="1">
    <source>
        <dbReference type="EMBL" id="TCL54660.1"/>
    </source>
</evidence>
<dbReference type="EMBL" id="SLUN01000061">
    <property type="protein sequence ID" value="TCL54660.1"/>
    <property type="molecule type" value="Genomic_DNA"/>
</dbReference>
<protein>
    <submittedName>
        <fullName evidence="1">Uncharacterized protein</fullName>
    </submittedName>
</protein>